<comment type="caution">
    <text evidence="1">The sequence shown here is derived from an EMBL/GenBank/DDBJ whole genome shotgun (WGS) entry which is preliminary data.</text>
</comment>
<dbReference type="EMBL" id="BNDW01000049">
    <property type="protein sequence ID" value="GHI24297.1"/>
    <property type="molecule type" value="Genomic_DNA"/>
</dbReference>
<gene>
    <name evidence="1" type="ORF">Shyd_56680</name>
</gene>
<dbReference type="SUPFAM" id="SSF51679">
    <property type="entry name" value="Bacterial luciferase-like"/>
    <property type="match status" value="1"/>
</dbReference>
<protein>
    <submittedName>
        <fullName evidence="1">Uncharacterized protein</fullName>
    </submittedName>
</protein>
<proteinExistence type="predicted"/>
<evidence type="ECO:0000313" key="1">
    <source>
        <dbReference type="EMBL" id="GHI24297.1"/>
    </source>
</evidence>
<keyword evidence="2" id="KW-1185">Reference proteome</keyword>
<dbReference type="Gene3D" id="3.20.20.30">
    <property type="entry name" value="Luciferase-like domain"/>
    <property type="match status" value="1"/>
</dbReference>
<accession>A0ABQ3PGZ5</accession>
<reference evidence="1" key="1">
    <citation type="submission" date="2024-05" db="EMBL/GenBank/DDBJ databases">
        <title>Whole genome shotgun sequence of Streptomyces hydrogenans NBRC 13475.</title>
        <authorList>
            <person name="Komaki H."/>
            <person name="Tamura T."/>
        </authorList>
    </citation>
    <scope>NUCLEOTIDE SEQUENCE</scope>
    <source>
        <strain evidence="1">NBRC 13475</strain>
    </source>
</reference>
<evidence type="ECO:0000313" key="2">
    <source>
        <dbReference type="Proteomes" id="UP001052739"/>
    </source>
</evidence>
<dbReference type="Proteomes" id="UP001052739">
    <property type="component" value="Unassembled WGS sequence"/>
</dbReference>
<name>A0ABQ3PGZ5_9ACTN</name>
<sequence>MHGLWENDGPLTYEGRHYRVEEAQLGLGHKGGGRPRVYLSGASGVAQQNGGEVRRLLAAVRRHAREIAKAAEPVLAEGCAVACACRSWPVRPGKRRSHRSRR</sequence>
<organism evidence="1 2">
    <name type="scientific">Streptomyces hydrogenans</name>
    <dbReference type="NCBI Taxonomy" id="1873719"/>
    <lineage>
        <taxon>Bacteria</taxon>
        <taxon>Bacillati</taxon>
        <taxon>Actinomycetota</taxon>
        <taxon>Actinomycetes</taxon>
        <taxon>Kitasatosporales</taxon>
        <taxon>Streptomycetaceae</taxon>
        <taxon>Streptomyces</taxon>
    </lineage>
</organism>
<dbReference type="InterPro" id="IPR036661">
    <property type="entry name" value="Luciferase-like_sf"/>
</dbReference>